<dbReference type="Gene3D" id="1.10.720.30">
    <property type="entry name" value="SAP domain"/>
    <property type="match status" value="1"/>
</dbReference>
<dbReference type="Pfam" id="PF14324">
    <property type="entry name" value="PINIT"/>
    <property type="match status" value="1"/>
</dbReference>
<dbReference type="InterPro" id="IPR003034">
    <property type="entry name" value="SAP_dom"/>
</dbReference>
<evidence type="ECO:0000256" key="5">
    <source>
        <dbReference type="ARBA" id="ARBA00022723"/>
    </source>
</evidence>
<dbReference type="SMART" id="SM00513">
    <property type="entry name" value="SAP"/>
    <property type="match status" value="1"/>
</dbReference>
<dbReference type="GO" id="GO:0003677">
    <property type="term" value="F:DNA binding"/>
    <property type="evidence" value="ECO:0007669"/>
    <property type="project" value="UniProtKB-KW"/>
</dbReference>
<evidence type="ECO:0000256" key="3">
    <source>
        <dbReference type="ARBA" id="ARBA00005383"/>
    </source>
</evidence>
<feature type="compositionally biased region" description="Polar residues" evidence="11">
    <location>
        <begin position="506"/>
        <end position="516"/>
    </location>
</feature>
<keyword evidence="4" id="KW-0808">Transferase</keyword>
<dbReference type="Gene3D" id="3.30.40.10">
    <property type="entry name" value="Zinc/RING finger domain, C3HC4 (zinc finger)"/>
    <property type="match status" value="1"/>
</dbReference>
<dbReference type="EMBL" id="WWBZ02000062">
    <property type="protein sequence ID" value="KAF4302701.1"/>
    <property type="molecule type" value="Genomic_DNA"/>
</dbReference>
<dbReference type="GO" id="GO:0005634">
    <property type="term" value="C:nucleus"/>
    <property type="evidence" value="ECO:0007669"/>
    <property type="project" value="UniProtKB-SubCell"/>
</dbReference>
<dbReference type="InterPro" id="IPR013083">
    <property type="entry name" value="Znf_RING/FYVE/PHD"/>
</dbReference>
<evidence type="ECO:0000256" key="11">
    <source>
        <dbReference type="SAM" id="MobiDB-lite"/>
    </source>
</evidence>
<keyword evidence="15" id="KW-0238">DNA-binding</keyword>
<dbReference type="PROSITE" id="PS51466">
    <property type="entry name" value="PINIT"/>
    <property type="match status" value="1"/>
</dbReference>
<dbReference type="OrthoDB" id="28127at2759"/>
<evidence type="ECO:0000313" key="15">
    <source>
        <dbReference type="EMBL" id="KAF4302701.1"/>
    </source>
</evidence>
<dbReference type="InterPro" id="IPR038654">
    <property type="entry name" value="PINIT_sf"/>
</dbReference>
<evidence type="ECO:0000256" key="4">
    <source>
        <dbReference type="ARBA" id="ARBA00022679"/>
    </source>
</evidence>
<dbReference type="InterPro" id="IPR036361">
    <property type="entry name" value="SAP_dom_sf"/>
</dbReference>
<dbReference type="GO" id="GO:0000785">
    <property type="term" value="C:chromatin"/>
    <property type="evidence" value="ECO:0007669"/>
    <property type="project" value="TreeGrafter"/>
</dbReference>
<feature type="region of interest" description="Disordered" evidence="11">
    <location>
        <begin position="392"/>
        <end position="596"/>
    </location>
</feature>
<gene>
    <name evidence="15" type="ORF">GTA08_BOTSDO09305</name>
</gene>
<feature type="domain" description="SP-RING-type" evidence="13">
    <location>
        <begin position="312"/>
        <end position="393"/>
    </location>
</feature>
<dbReference type="InterPro" id="IPR004181">
    <property type="entry name" value="Znf_MIZ"/>
</dbReference>
<dbReference type="GO" id="GO:0061665">
    <property type="term" value="F:SUMO ligase activity"/>
    <property type="evidence" value="ECO:0007669"/>
    <property type="project" value="TreeGrafter"/>
</dbReference>
<organism evidence="15 16">
    <name type="scientific">Botryosphaeria dothidea</name>
    <dbReference type="NCBI Taxonomy" id="55169"/>
    <lineage>
        <taxon>Eukaryota</taxon>
        <taxon>Fungi</taxon>
        <taxon>Dikarya</taxon>
        <taxon>Ascomycota</taxon>
        <taxon>Pezizomycotina</taxon>
        <taxon>Dothideomycetes</taxon>
        <taxon>Dothideomycetes incertae sedis</taxon>
        <taxon>Botryosphaeriales</taxon>
        <taxon>Botryosphaeriaceae</taxon>
        <taxon>Botryosphaeria</taxon>
    </lineage>
</organism>
<proteinExistence type="inferred from homology"/>
<dbReference type="Pfam" id="PF02891">
    <property type="entry name" value="zf-MIZ"/>
    <property type="match status" value="1"/>
</dbReference>
<keyword evidence="9" id="KW-0539">Nucleus</keyword>
<evidence type="ECO:0000256" key="2">
    <source>
        <dbReference type="ARBA" id="ARBA00004718"/>
    </source>
</evidence>
<dbReference type="Pfam" id="PF02037">
    <property type="entry name" value="SAP"/>
    <property type="match status" value="1"/>
</dbReference>
<dbReference type="Proteomes" id="UP000572817">
    <property type="component" value="Unassembled WGS sequence"/>
</dbReference>
<evidence type="ECO:0000256" key="8">
    <source>
        <dbReference type="ARBA" id="ARBA00022833"/>
    </source>
</evidence>
<evidence type="ECO:0000313" key="16">
    <source>
        <dbReference type="Proteomes" id="UP000572817"/>
    </source>
</evidence>
<protein>
    <submittedName>
        <fullName evidence="15">DNA-binding SAP</fullName>
    </submittedName>
</protein>
<feature type="region of interest" description="Disordered" evidence="11">
    <location>
        <begin position="95"/>
        <end position="117"/>
    </location>
</feature>
<comment type="pathway">
    <text evidence="2">Protein modification; protein sumoylation.</text>
</comment>
<evidence type="ECO:0000259" key="12">
    <source>
        <dbReference type="PROSITE" id="PS50800"/>
    </source>
</evidence>
<accession>A0A8H4IKA4</accession>
<keyword evidence="8" id="KW-0862">Zinc</keyword>
<comment type="caution">
    <text evidence="15">The sequence shown here is derived from an EMBL/GenBank/DDBJ whole genome shotgun (WGS) entry which is preliminary data.</text>
</comment>
<dbReference type="GO" id="GO:0016925">
    <property type="term" value="P:protein sumoylation"/>
    <property type="evidence" value="ECO:0007669"/>
    <property type="project" value="UniProtKB-UniPathway"/>
</dbReference>
<evidence type="ECO:0000256" key="9">
    <source>
        <dbReference type="ARBA" id="ARBA00023242"/>
    </source>
</evidence>
<comment type="subcellular location">
    <subcellularLocation>
        <location evidence="1">Nucleus</location>
    </subcellularLocation>
</comment>
<dbReference type="InterPro" id="IPR023321">
    <property type="entry name" value="PINIT"/>
</dbReference>
<feature type="domain" description="SAP" evidence="12">
    <location>
        <begin position="18"/>
        <end position="52"/>
    </location>
</feature>
<keyword evidence="6 10" id="KW-0863">Zinc-finger</keyword>
<feature type="domain" description="PINIT" evidence="14">
    <location>
        <begin position="115"/>
        <end position="285"/>
    </location>
</feature>
<keyword evidence="5" id="KW-0479">Metal-binding</keyword>
<feature type="compositionally biased region" description="Polar residues" evidence="11">
    <location>
        <begin position="543"/>
        <end position="596"/>
    </location>
</feature>
<evidence type="ECO:0000256" key="7">
    <source>
        <dbReference type="ARBA" id="ARBA00022786"/>
    </source>
</evidence>
<reference evidence="15" key="1">
    <citation type="submission" date="2020-04" db="EMBL/GenBank/DDBJ databases">
        <title>Genome Assembly and Annotation of Botryosphaeria dothidea sdau 11-99, a Latent Pathogen of Apple Fruit Ring Rot in China.</title>
        <authorList>
            <person name="Yu C."/>
            <person name="Diao Y."/>
            <person name="Lu Q."/>
            <person name="Zhao J."/>
            <person name="Cui S."/>
            <person name="Peng C."/>
            <person name="He B."/>
            <person name="Liu H."/>
        </authorList>
    </citation>
    <scope>NUCLEOTIDE SEQUENCE [LARGE SCALE GENOMIC DNA]</scope>
    <source>
        <strain evidence="15">Sdau11-99</strain>
    </source>
</reference>
<dbReference type="GO" id="GO:0008270">
    <property type="term" value="F:zinc ion binding"/>
    <property type="evidence" value="ECO:0007669"/>
    <property type="project" value="UniProtKB-KW"/>
</dbReference>
<sequence>MASGQSLQQQANSLHPRLKTLINNDLKEICRSEDLPVSGVKAALQERIIQLLNTYAQRGDANAIQRIRYRINNHGQTPPATPHQPQIPDYPDSVSPVNSVTMPSHHRPAPVMNLPPRPRAPLYQPRFSFKSSPFYDVEEALAPTVELQVLPNNRTSTQTTVQLSGDVVARLKSDNSMRIMLFSAADPVLAPYAAADIAFPHQLEVRVNGDEAKSNFKGLKNKPGSTRPADITDLVRKIPSYNNTLQVTHIRCWPERLILILPRDGYADDNLVQKFHMVVYLVRKHSVAELSQRISQVFSKERVMNEMISRAKDEDIVIESQVVSLRDPVAGIRISLPCRSTVCSHNECFDATSFLQLQEQAPTWVCPICSKTISYAALAVDRYMQDILDKTSSSTDQARIYPDGTWSPGTADKTKTGATAHGSSTNGVGAHADDDSDDDLVEIVAPPSMKKEESTTPLHNVNTPPISSREPSTASAVPGSSRGKRKQEVIDLTLSDDDEPPRPAKRTNSAYSTPNSLPDRPFRLPPLAHNAYPTHPPAPATPSNYRQDQNANRPPSSLGPSMTSRPRHSVNGNFSTPNNHHYYDSNQRWYNSNHTR</sequence>
<dbReference type="UniPathway" id="UPA00886"/>
<dbReference type="PROSITE" id="PS50800">
    <property type="entry name" value="SAP"/>
    <property type="match status" value="1"/>
</dbReference>
<keyword evidence="7" id="KW-0833">Ubl conjugation pathway</keyword>
<name>A0A8H4IKA4_9PEZI</name>
<dbReference type="Gene3D" id="2.60.120.780">
    <property type="entry name" value="PINIT domain"/>
    <property type="match status" value="1"/>
</dbReference>
<dbReference type="PANTHER" id="PTHR10782:SF4">
    <property type="entry name" value="TONALLI, ISOFORM E"/>
    <property type="match status" value="1"/>
</dbReference>
<keyword evidence="16" id="KW-1185">Reference proteome</keyword>
<dbReference type="PANTHER" id="PTHR10782">
    <property type="entry name" value="ZINC FINGER MIZ DOMAIN-CONTAINING PROTEIN"/>
    <property type="match status" value="1"/>
</dbReference>
<evidence type="ECO:0000256" key="6">
    <source>
        <dbReference type="ARBA" id="ARBA00022771"/>
    </source>
</evidence>
<evidence type="ECO:0000259" key="13">
    <source>
        <dbReference type="PROSITE" id="PS51044"/>
    </source>
</evidence>
<evidence type="ECO:0000259" key="14">
    <source>
        <dbReference type="PROSITE" id="PS51466"/>
    </source>
</evidence>
<evidence type="ECO:0000256" key="1">
    <source>
        <dbReference type="ARBA" id="ARBA00004123"/>
    </source>
</evidence>
<feature type="compositionally biased region" description="Polar residues" evidence="11">
    <location>
        <begin position="455"/>
        <end position="475"/>
    </location>
</feature>
<dbReference type="PROSITE" id="PS51044">
    <property type="entry name" value="ZF_SP_RING"/>
    <property type="match status" value="1"/>
</dbReference>
<comment type="similarity">
    <text evidence="3">Belongs to the PIAS family.</text>
</comment>
<evidence type="ECO:0000256" key="10">
    <source>
        <dbReference type="PROSITE-ProRule" id="PRU00452"/>
    </source>
</evidence>
<dbReference type="SUPFAM" id="SSF68906">
    <property type="entry name" value="SAP domain"/>
    <property type="match status" value="1"/>
</dbReference>
<dbReference type="AlphaFoldDB" id="A0A8H4IKA4"/>